<evidence type="ECO:0000256" key="7">
    <source>
        <dbReference type="ARBA" id="ARBA00023170"/>
    </source>
</evidence>
<comment type="similarity">
    <text evidence="9">Belongs to the G-protein coupled receptor 1 family.</text>
</comment>
<keyword evidence="5 9" id="KW-0297">G-protein coupled receptor</keyword>
<feature type="transmembrane region" description="Helical" evidence="10">
    <location>
        <begin position="111"/>
        <end position="130"/>
    </location>
</feature>
<feature type="transmembrane region" description="Helical" evidence="10">
    <location>
        <begin position="504"/>
        <end position="521"/>
    </location>
</feature>
<dbReference type="InterPro" id="IPR000276">
    <property type="entry name" value="GPCR_Rhodpsn"/>
</dbReference>
<dbReference type="GO" id="GO:0019722">
    <property type="term" value="P:calcium-mediated signaling"/>
    <property type="evidence" value="ECO:0007669"/>
    <property type="project" value="TreeGrafter"/>
</dbReference>
<dbReference type="GO" id="GO:0060326">
    <property type="term" value="P:cell chemotaxis"/>
    <property type="evidence" value="ECO:0007669"/>
    <property type="project" value="TreeGrafter"/>
</dbReference>
<sequence>MTETSTDSMNTPTYDAYEYETICKIEGLLNPHLKAAIFYMVFALGLIGNITVLWVLLKIMHVKNMTNLCLLNLALSDLLMVLSLPFWALYAQGHYLKTNEMCKAMAGTYQVGFYSGILFVTLMSVDRYLVIVHAVAVLGAKMLRYGIVVSLVIWMVSICAALPEAIFAAMVTEDNITSCQRVYPVGSAQKWKLFRNFGENTVGLFISLPILAYCYTRVLMWKLFHNFGENTVGLFISLPILAYCYTRVLMVVKKTKNSKNERAIKLILGIVIVSVVFWVPYNVVVFLKTLEEFGFLSGCNVYRGINMAMDLTETIALTHCCFPSGFLIMNSTDELLSVGWQKVEATTFSSVDGHIADATSNGTSTDDYYDYYHGPDDSSAYSCVYGNHGASILPVLYSLFFVVGFLGNILVIWVVLMGVKLRSMTDICLLNLAIADLLLISSLPFLAHSARDQWIFGDFMCTMVLSVYHIGFYSGIFFIVLMSVDRYLAVVHAVFALRVRTRTYGILASAVIWIIAVSASFPELIYLKTTEHNKTKICMSYQSNNQESYRITKVFGIYKMNIIGLFLPLFVIGYCYSMILKRLLSARSSRRQAMRLVITVMVVFFFCWAPYNIAAFVKASEMKEHITPTCEGSKAIRLSLQITEAVAYSHSIVNPFLYVFVGEKFRRQLFRLLNKTPLSRVQFMKSYIVQATGSVYSQTTSVDERSATAV</sequence>
<dbReference type="InterPro" id="IPR000355">
    <property type="entry name" value="Chemokine_rcpt"/>
</dbReference>
<keyword evidence="4 10" id="KW-1133">Transmembrane helix</keyword>
<dbReference type="GO" id="GO:0009897">
    <property type="term" value="C:external side of plasma membrane"/>
    <property type="evidence" value="ECO:0007669"/>
    <property type="project" value="TreeGrafter"/>
</dbReference>
<proteinExistence type="inferred from homology"/>
<evidence type="ECO:0000256" key="6">
    <source>
        <dbReference type="ARBA" id="ARBA00023136"/>
    </source>
</evidence>
<dbReference type="Gene3D" id="1.20.1070.10">
    <property type="entry name" value="Rhodopsin 7-helix transmembrane proteins"/>
    <property type="match status" value="3"/>
</dbReference>
<feature type="transmembrane region" description="Helical" evidence="10">
    <location>
        <begin position="428"/>
        <end position="447"/>
    </location>
</feature>
<dbReference type="PANTHER" id="PTHR10489">
    <property type="entry name" value="CELL ADHESION MOLECULE"/>
    <property type="match status" value="1"/>
</dbReference>
<feature type="domain" description="G-protein coupled receptors family 1 profile" evidence="11">
    <location>
        <begin position="48"/>
        <end position="327"/>
    </location>
</feature>
<feature type="transmembrane region" description="Helical" evidence="10">
    <location>
        <begin position="232"/>
        <end position="252"/>
    </location>
</feature>
<comment type="subcellular location">
    <subcellularLocation>
        <location evidence="1">Cell membrane</location>
        <topology evidence="1">Multi-pass membrane protein</topology>
    </subcellularLocation>
</comment>
<organism evidence="12 13">
    <name type="scientific">Cyprinus carpio carpio</name>
    <dbReference type="NCBI Taxonomy" id="630221"/>
    <lineage>
        <taxon>Eukaryota</taxon>
        <taxon>Metazoa</taxon>
        <taxon>Chordata</taxon>
        <taxon>Craniata</taxon>
        <taxon>Vertebrata</taxon>
        <taxon>Euteleostomi</taxon>
        <taxon>Actinopterygii</taxon>
        <taxon>Neopterygii</taxon>
        <taxon>Teleostei</taxon>
        <taxon>Ostariophysi</taxon>
        <taxon>Cypriniformes</taxon>
        <taxon>Cyprinidae</taxon>
        <taxon>Cyprininae</taxon>
        <taxon>Cyprinus</taxon>
    </lineage>
</organism>
<protein>
    <recommendedName>
        <fullName evidence="11">G-protein coupled receptors family 1 profile domain-containing protein</fullName>
    </recommendedName>
</protein>
<dbReference type="Pfam" id="PF00001">
    <property type="entry name" value="7tm_1"/>
    <property type="match status" value="2"/>
</dbReference>
<dbReference type="PROSITE" id="PS00237">
    <property type="entry name" value="G_PROTEIN_RECEP_F1_1"/>
    <property type="match status" value="1"/>
</dbReference>
<keyword evidence="6 10" id="KW-0472">Membrane</keyword>
<evidence type="ECO:0000256" key="1">
    <source>
        <dbReference type="ARBA" id="ARBA00004651"/>
    </source>
</evidence>
<evidence type="ECO:0000256" key="3">
    <source>
        <dbReference type="ARBA" id="ARBA00022692"/>
    </source>
</evidence>
<dbReference type="GO" id="GO:0016493">
    <property type="term" value="F:C-C chemokine receptor activity"/>
    <property type="evidence" value="ECO:0007669"/>
    <property type="project" value="TreeGrafter"/>
</dbReference>
<feature type="transmembrane region" description="Helical" evidence="10">
    <location>
        <begin position="36"/>
        <end position="57"/>
    </location>
</feature>
<keyword evidence="7 9" id="KW-0675">Receptor</keyword>
<evidence type="ECO:0000256" key="9">
    <source>
        <dbReference type="RuleBase" id="RU000688"/>
    </source>
</evidence>
<dbReference type="Ensembl" id="ENSCCRT00000077117.2">
    <property type="protein sequence ID" value="ENSCCRP00000071183.2"/>
    <property type="gene ID" value="ENSCCRG00000018516.2"/>
</dbReference>
<name>A0A8C1HSE1_CYPCA</name>
<keyword evidence="2" id="KW-1003">Cell membrane</keyword>
<feature type="transmembrane region" description="Helical" evidence="10">
    <location>
        <begin position="395"/>
        <end position="416"/>
    </location>
</feature>
<dbReference type="GO" id="GO:0019957">
    <property type="term" value="F:C-C chemokine binding"/>
    <property type="evidence" value="ECO:0007669"/>
    <property type="project" value="TreeGrafter"/>
</dbReference>
<dbReference type="PRINTS" id="PR00237">
    <property type="entry name" value="GPCRRHODOPSN"/>
</dbReference>
<feature type="transmembrane region" description="Helical" evidence="10">
    <location>
        <begin position="264"/>
        <end position="287"/>
    </location>
</feature>
<evidence type="ECO:0000313" key="12">
    <source>
        <dbReference type="Ensembl" id="ENSCCRP00000071183.2"/>
    </source>
</evidence>
<feature type="transmembrane region" description="Helical" evidence="10">
    <location>
        <begin position="142"/>
        <end position="163"/>
    </location>
</feature>
<evidence type="ECO:0000256" key="4">
    <source>
        <dbReference type="ARBA" id="ARBA00022989"/>
    </source>
</evidence>
<reference evidence="12" key="2">
    <citation type="submission" date="2025-09" db="UniProtKB">
        <authorList>
            <consortium name="Ensembl"/>
        </authorList>
    </citation>
    <scope>IDENTIFICATION</scope>
</reference>
<feature type="transmembrane region" description="Helical" evidence="10">
    <location>
        <begin position="596"/>
        <end position="617"/>
    </location>
</feature>
<dbReference type="Proteomes" id="UP001108240">
    <property type="component" value="Unplaced"/>
</dbReference>
<dbReference type="GeneTree" id="ENSGT01020000230359"/>
<dbReference type="FunFam" id="1.20.1070.10:FF:000026">
    <property type="entry name" value="C-C chemokine receptor type 5"/>
    <property type="match status" value="1"/>
</dbReference>
<dbReference type="CDD" id="cd14984">
    <property type="entry name" value="7tmA_Chemokine_R"/>
    <property type="match status" value="2"/>
</dbReference>
<dbReference type="PROSITE" id="PS50262">
    <property type="entry name" value="G_PROTEIN_RECEP_F1_2"/>
    <property type="match status" value="2"/>
</dbReference>
<dbReference type="PANTHER" id="PTHR10489:SF627">
    <property type="entry name" value="C-C CHEMOKINE RECEPTOR TYPE 8"/>
    <property type="match status" value="1"/>
</dbReference>
<feature type="transmembrane region" description="Helical" evidence="10">
    <location>
        <begin position="69"/>
        <end position="91"/>
    </location>
</feature>
<dbReference type="GO" id="GO:0006955">
    <property type="term" value="P:immune response"/>
    <property type="evidence" value="ECO:0007669"/>
    <property type="project" value="TreeGrafter"/>
</dbReference>
<evidence type="ECO:0000256" key="10">
    <source>
        <dbReference type="SAM" id="Phobius"/>
    </source>
</evidence>
<evidence type="ECO:0000256" key="5">
    <source>
        <dbReference type="ARBA" id="ARBA00023040"/>
    </source>
</evidence>
<keyword evidence="3 9" id="KW-0812">Transmembrane</keyword>
<evidence type="ECO:0000256" key="2">
    <source>
        <dbReference type="ARBA" id="ARBA00022475"/>
    </source>
</evidence>
<dbReference type="GO" id="GO:0007204">
    <property type="term" value="P:positive regulation of cytosolic calcium ion concentration"/>
    <property type="evidence" value="ECO:0007669"/>
    <property type="project" value="TreeGrafter"/>
</dbReference>
<reference evidence="12" key="1">
    <citation type="submission" date="2025-08" db="UniProtKB">
        <authorList>
            <consortium name="Ensembl"/>
        </authorList>
    </citation>
    <scope>IDENTIFICATION</scope>
</reference>
<dbReference type="SUPFAM" id="SSF81321">
    <property type="entry name" value="Family A G protein-coupled receptor-like"/>
    <property type="match status" value="3"/>
</dbReference>
<accession>A0A8C1HSE1</accession>
<feature type="transmembrane region" description="Helical" evidence="10">
    <location>
        <begin position="562"/>
        <end position="584"/>
    </location>
</feature>
<feature type="transmembrane region" description="Helical" evidence="10">
    <location>
        <begin position="467"/>
        <end position="484"/>
    </location>
</feature>
<dbReference type="AlphaFoldDB" id="A0A8C1HSE1"/>
<evidence type="ECO:0000313" key="13">
    <source>
        <dbReference type="Proteomes" id="UP001108240"/>
    </source>
</evidence>
<keyword evidence="13" id="KW-1185">Reference proteome</keyword>
<dbReference type="PRINTS" id="PR00657">
    <property type="entry name" value="CCCHEMOKINER"/>
</dbReference>
<evidence type="ECO:0000256" key="8">
    <source>
        <dbReference type="ARBA" id="ARBA00023224"/>
    </source>
</evidence>
<dbReference type="InterPro" id="IPR050119">
    <property type="entry name" value="CCR1-9-like"/>
</dbReference>
<evidence type="ECO:0000259" key="11">
    <source>
        <dbReference type="PROSITE" id="PS50262"/>
    </source>
</evidence>
<feature type="domain" description="G-protein coupled receptors family 1 profile" evidence="11">
    <location>
        <begin position="407"/>
        <end position="658"/>
    </location>
</feature>
<dbReference type="InterPro" id="IPR017452">
    <property type="entry name" value="GPCR_Rhodpsn_7TM"/>
</dbReference>
<keyword evidence="8 9" id="KW-0807">Transducer</keyword>